<dbReference type="PANTHER" id="PTHR43213">
    <property type="entry name" value="BIFUNCTIONAL DTTP/UTP PYROPHOSPHATASE/METHYLTRANSFERASE PROTEIN-RELATED"/>
    <property type="match status" value="1"/>
</dbReference>
<dbReference type="Pfam" id="PF02545">
    <property type="entry name" value="Maf"/>
    <property type="match status" value="1"/>
</dbReference>
<reference evidence="4 5" key="1">
    <citation type="journal article" date="2019" name="Emerg. Microbes Infect.">
        <title>Comprehensive subspecies identification of 175 nontuberculous mycobacteria species based on 7547 genomic profiles.</title>
        <authorList>
            <person name="Matsumoto Y."/>
            <person name="Kinjo T."/>
            <person name="Motooka D."/>
            <person name="Nabeya D."/>
            <person name="Jung N."/>
            <person name="Uechi K."/>
            <person name="Horii T."/>
            <person name="Iida T."/>
            <person name="Fujita J."/>
            <person name="Nakamura S."/>
        </authorList>
    </citation>
    <scope>NUCLEOTIDE SEQUENCE [LARGE SCALE GENOMIC DNA]</scope>
    <source>
        <strain evidence="4 5">JCM 15296</strain>
    </source>
</reference>
<evidence type="ECO:0000313" key="4">
    <source>
        <dbReference type="EMBL" id="BBX83871.1"/>
    </source>
</evidence>
<dbReference type="HAMAP" id="MF_00528">
    <property type="entry name" value="Maf"/>
    <property type="match status" value="1"/>
</dbReference>
<keyword evidence="3" id="KW-0963">Cytoplasm</keyword>
<dbReference type="Proteomes" id="UP000465609">
    <property type="component" value="Chromosome"/>
</dbReference>
<dbReference type="PIRSF" id="PIRSF006305">
    <property type="entry name" value="Maf"/>
    <property type="match status" value="1"/>
</dbReference>
<organism evidence="4 5">
    <name type="scientific">Mycolicibacterium aubagnense</name>
    <dbReference type="NCBI Taxonomy" id="319707"/>
    <lineage>
        <taxon>Bacteria</taxon>
        <taxon>Bacillati</taxon>
        <taxon>Actinomycetota</taxon>
        <taxon>Actinomycetes</taxon>
        <taxon>Mycobacteriales</taxon>
        <taxon>Mycobacteriaceae</taxon>
        <taxon>Mycolicibacterium</taxon>
    </lineage>
</organism>
<dbReference type="PANTHER" id="PTHR43213:SF5">
    <property type="entry name" value="BIFUNCTIONAL DTTP_UTP PYROPHOSPHATASE_METHYLTRANSFERASE PROTEIN-RELATED"/>
    <property type="match status" value="1"/>
</dbReference>
<evidence type="ECO:0000313" key="5">
    <source>
        <dbReference type="Proteomes" id="UP000465609"/>
    </source>
</evidence>
<comment type="caution">
    <text evidence="3">Lacks conserved residue(s) required for the propagation of feature annotation.</text>
</comment>
<comment type="catalytic activity">
    <reaction evidence="3">
        <text>a 2'-deoxyribonucleoside 5'-triphosphate + H2O = a 2'-deoxyribonucleoside 5'-phosphate + diphosphate + H(+)</text>
        <dbReference type="Rhea" id="RHEA:44644"/>
        <dbReference type="ChEBI" id="CHEBI:15377"/>
        <dbReference type="ChEBI" id="CHEBI:15378"/>
        <dbReference type="ChEBI" id="CHEBI:33019"/>
        <dbReference type="ChEBI" id="CHEBI:61560"/>
        <dbReference type="ChEBI" id="CHEBI:65317"/>
        <dbReference type="EC" id="3.6.1.9"/>
    </reaction>
</comment>
<dbReference type="InterPro" id="IPR029001">
    <property type="entry name" value="ITPase-like_fam"/>
</dbReference>
<accession>A0ABM7IB03</accession>
<keyword evidence="3" id="KW-0546">Nucleotide metabolism</keyword>
<evidence type="ECO:0000256" key="3">
    <source>
        <dbReference type="HAMAP-Rule" id="MF_00528"/>
    </source>
</evidence>
<gene>
    <name evidence="4" type="ORF">MAUB_17440</name>
</gene>
<comment type="catalytic activity">
    <reaction evidence="3">
        <text>a ribonucleoside 5'-triphosphate + H2O = a ribonucleoside 5'-phosphate + diphosphate + H(+)</text>
        <dbReference type="Rhea" id="RHEA:23996"/>
        <dbReference type="ChEBI" id="CHEBI:15377"/>
        <dbReference type="ChEBI" id="CHEBI:15378"/>
        <dbReference type="ChEBI" id="CHEBI:33019"/>
        <dbReference type="ChEBI" id="CHEBI:58043"/>
        <dbReference type="ChEBI" id="CHEBI:61557"/>
        <dbReference type="EC" id="3.6.1.9"/>
    </reaction>
</comment>
<dbReference type="Gene3D" id="3.90.950.10">
    <property type="match status" value="1"/>
</dbReference>
<evidence type="ECO:0000256" key="2">
    <source>
        <dbReference type="ARBA" id="ARBA00022801"/>
    </source>
</evidence>
<keyword evidence="5" id="KW-1185">Reference proteome</keyword>
<evidence type="ECO:0000256" key="1">
    <source>
        <dbReference type="ARBA" id="ARBA00001968"/>
    </source>
</evidence>
<comment type="function">
    <text evidence="3">Nucleoside triphosphate pyrophosphatase. May have a dual role in cell division arrest and in preventing the incorporation of modified nucleotides into cellular nucleic acids.</text>
</comment>
<keyword evidence="2 3" id="KW-0378">Hydrolase</keyword>
<dbReference type="EMBL" id="AP022577">
    <property type="protein sequence ID" value="BBX83871.1"/>
    <property type="molecule type" value="Genomic_DNA"/>
</dbReference>
<dbReference type="NCBIfam" id="TIGR00172">
    <property type="entry name" value="maf"/>
    <property type="match status" value="1"/>
</dbReference>
<dbReference type="SUPFAM" id="SSF52972">
    <property type="entry name" value="ITPase-like"/>
    <property type="match status" value="1"/>
</dbReference>
<feature type="active site" description="Proton acceptor" evidence="3">
    <location>
        <position position="77"/>
    </location>
</feature>
<proteinExistence type="inferred from homology"/>
<comment type="cofactor">
    <cofactor evidence="1 3">
        <name>a divalent metal cation</name>
        <dbReference type="ChEBI" id="CHEBI:60240"/>
    </cofactor>
</comment>
<comment type="similarity">
    <text evidence="3">Belongs to the Maf family.</text>
</comment>
<name>A0ABM7IB03_9MYCO</name>
<dbReference type="CDD" id="cd00555">
    <property type="entry name" value="Maf"/>
    <property type="match status" value="1"/>
</dbReference>
<dbReference type="RefSeq" id="WP_138231789.1">
    <property type="nucleotide sequence ID" value="NZ_AP022577.1"/>
</dbReference>
<comment type="subcellular location">
    <subcellularLocation>
        <location evidence="3">Cytoplasm</location>
    </subcellularLocation>
</comment>
<protein>
    <recommendedName>
        <fullName evidence="3">Nucleoside triphosphate pyrophosphatase</fullName>
        <ecNumber evidence="3">3.6.1.9</ecNumber>
    </recommendedName>
    <alternativeName>
        <fullName evidence="3">Nucleotide pyrophosphatase</fullName>
        <shortName evidence="3">Nucleotide PPase</shortName>
    </alternativeName>
</protein>
<dbReference type="InterPro" id="IPR003697">
    <property type="entry name" value="Maf-like"/>
</dbReference>
<sequence length="217" mass="22469">MRLVLGSASSGRLSVLRKAGVEPVVLVSDVDEDAIIASLGDAGPGDVVRALSTAKAQRVAESLDPSLSSDCLVIGCDSMLEFDGRLTGKPGSPDVARRQWNSMAGRSATLHTGHCVLRLNDGGVTAAVTELGSTTVHFGEPSPVDLDAYLDTGEPLWVAGAFTLDGLGSWFIDGIDGDPSNVIGLSLPLLRRMLARLGVSVAELWAANRPGPDAPAL</sequence>
<dbReference type="EC" id="3.6.1.9" evidence="3"/>